<feature type="transmembrane region" description="Helical" evidence="8">
    <location>
        <begin position="445"/>
        <end position="463"/>
    </location>
</feature>
<dbReference type="GO" id="GO:0034755">
    <property type="term" value="P:iron ion transmembrane transport"/>
    <property type="evidence" value="ECO:0007669"/>
    <property type="project" value="TreeGrafter"/>
</dbReference>
<keyword evidence="5 8" id="KW-1133">Transmembrane helix</keyword>
<dbReference type="Pfam" id="PF01566">
    <property type="entry name" value="Nramp"/>
    <property type="match status" value="2"/>
</dbReference>
<organism evidence="9 10">
    <name type="scientific">Eragrostis curvula</name>
    <name type="common">weeping love grass</name>
    <dbReference type="NCBI Taxonomy" id="38414"/>
    <lineage>
        <taxon>Eukaryota</taxon>
        <taxon>Viridiplantae</taxon>
        <taxon>Streptophyta</taxon>
        <taxon>Embryophyta</taxon>
        <taxon>Tracheophyta</taxon>
        <taxon>Spermatophyta</taxon>
        <taxon>Magnoliopsida</taxon>
        <taxon>Liliopsida</taxon>
        <taxon>Poales</taxon>
        <taxon>Poaceae</taxon>
        <taxon>PACMAD clade</taxon>
        <taxon>Chloridoideae</taxon>
        <taxon>Eragrostideae</taxon>
        <taxon>Eragrostidinae</taxon>
        <taxon>Eragrostis</taxon>
    </lineage>
</organism>
<dbReference type="Gramene" id="TVU47985">
    <property type="protein sequence ID" value="TVU47985"/>
    <property type="gene ID" value="EJB05_07603"/>
</dbReference>
<name>A0A5J9WJ44_9POAL</name>
<feature type="transmembrane region" description="Helical" evidence="8">
    <location>
        <begin position="165"/>
        <end position="186"/>
    </location>
</feature>
<feature type="region of interest" description="Disordered" evidence="7">
    <location>
        <begin position="1"/>
        <end position="56"/>
    </location>
</feature>
<dbReference type="PRINTS" id="PR00447">
    <property type="entry name" value="NATRESASSCMP"/>
</dbReference>
<feature type="compositionally biased region" description="Basic and acidic residues" evidence="7">
    <location>
        <begin position="24"/>
        <end position="39"/>
    </location>
</feature>
<comment type="similarity">
    <text evidence="2">Belongs to the NRAMP (TC 2.A.55) family.</text>
</comment>
<comment type="caution">
    <text evidence="9">The sequence shown here is derived from an EMBL/GenBank/DDBJ whole genome shotgun (WGS) entry which is preliminary data.</text>
</comment>
<feature type="transmembrane region" description="Helical" evidence="8">
    <location>
        <begin position="313"/>
        <end position="331"/>
    </location>
</feature>
<dbReference type="NCBIfam" id="NF037982">
    <property type="entry name" value="Nramp_1"/>
    <property type="match status" value="2"/>
</dbReference>
<evidence type="ECO:0000256" key="6">
    <source>
        <dbReference type="ARBA" id="ARBA00023136"/>
    </source>
</evidence>
<dbReference type="GO" id="GO:0005384">
    <property type="term" value="F:manganese ion transmembrane transporter activity"/>
    <property type="evidence" value="ECO:0007669"/>
    <property type="project" value="TreeGrafter"/>
</dbReference>
<comment type="subcellular location">
    <subcellularLocation>
        <location evidence="1">Membrane</location>
        <topology evidence="1">Multi-pass membrane protein</topology>
    </subcellularLocation>
</comment>
<evidence type="ECO:0000256" key="1">
    <source>
        <dbReference type="ARBA" id="ARBA00004141"/>
    </source>
</evidence>
<feature type="transmembrane region" description="Helical" evidence="8">
    <location>
        <begin position="589"/>
        <end position="611"/>
    </location>
</feature>
<evidence type="ECO:0000256" key="5">
    <source>
        <dbReference type="ARBA" id="ARBA00022989"/>
    </source>
</evidence>
<proteinExistence type="inferred from homology"/>
<feature type="transmembrane region" description="Helical" evidence="8">
    <location>
        <begin position="561"/>
        <end position="583"/>
    </location>
</feature>
<keyword evidence="4 8" id="KW-0812">Transmembrane</keyword>
<evidence type="ECO:0000256" key="2">
    <source>
        <dbReference type="ARBA" id="ARBA00009965"/>
    </source>
</evidence>
<feature type="transmembrane region" description="Helical" evidence="8">
    <location>
        <begin position="402"/>
        <end position="424"/>
    </location>
</feature>
<feature type="transmembrane region" description="Helical" evidence="8">
    <location>
        <begin position="243"/>
        <end position="266"/>
    </location>
</feature>
<keyword evidence="6 8" id="KW-0472">Membrane</keyword>
<reference evidence="9 10" key="1">
    <citation type="journal article" date="2019" name="Sci. Rep.">
        <title>A high-quality genome of Eragrostis curvula grass provides insights into Poaceae evolution and supports new strategies to enhance forage quality.</title>
        <authorList>
            <person name="Carballo J."/>
            <person name="Santos B.A.C.M."/>
            <person name="Zappacosta D."/>
            <person name="Garbus I."/>
            <person name="Selva J.P."/>
            <person name="Gallo C.A."/>
            <person name="Diaz A."/>
            <person name="Albertini E."/>
            <person name="Caccamo M."/>
            <person name="Echenique V."/>
        </authorList>
    </citation>
    <scope>NUCLEOTIDE SEQUENCE [LARGE SCALE GENOMIC DNA]</scope>
    <source>
        <strain evidence="10">cv. Victoria</strain>
        <tissue evidence="9">Leaf</tissue>
    </source>
</reference>
<dbReference type="HAMAP" id="MF_00221">
    <property type="entry name" value="NRAMP"/>
    <property type="match status" value="1"/>
</dbReference>
<evidence type="ECO:0000313" key="9">
    <source>
        <dbReference type="EMBL" id="TVU47985.1"/>
    </source>
</evidence>
<dbReference type="AlphaFoldDB" id="A0A5J9WJ44"/>
<dbReference type="EMBL" id="RWGY01000004">
    <property type="protein sequence ID" value="TVU47985.1"/>
    <property type="molecule type" value="Genomic_DNA"/>
</dbReference>
<evidence type="ECO:0000256" key="7">
    <source>
        <dbReference type="SAM" id="MobiDB-lite"/>
    </source>
</evidence>
<keyword evidence="3" id="KW-0813">Transport</keyword>
<evidence type="ECO:0000256" key="8">
    <source>
        <dbReference type="SAM" id="Phobius"/>
    </source>
</evidence>
<protein>
    <recommendedName>
        <fullName evidence="11">Metal transporter</fullName>
    </recommendedName>
</protein>
<dbReference type="OrthoDB" id="409173at2759"/>
<sequence length="628" mass="68901">MASRDLAESLLPGGGGGGASPSASHDEYEERAYDSDDKVSISISDSDEDDDGAAPSRPPFSWRKLWRFTGPGFLMCIAFLDPGNLEGDLQAGAAAGYQLLWLLLWSTVMGALVQLLSARLGVATGKHLAELCREEYPPWATRALWAMTELALVGADIQEVIGSAIAIKILSGGTVPLWGGVVITAFDWIADASSLRYQWFWLLLQGSDLCLGFFWFLLLLVLDSDLEYASRGASVLLADWMKLRSEIVVVCVLCLFSPETVLLVQSMAHGGSMLHAAECSRAVGQLWLQSFRFSSMCFIFLFLENYGVRKLEAFFGVLIATMAISFAVMFGETKPSGKELLIGLVVPKLSSKTIKQAVGIVGCIIMPHNVFLHSALVQSRKIDTNKKSRVQEAVYYYNIESILALIVSFFINICVTTVFAKGFYGTQQADNIGLENAGQYLQEKYGTAFFPILYIWAIGLLASGQSSTITGTYAGQFVMGGFLNLRLKKWLRALITRSFAIIPTMIVALFFDTEDPTMDVLNEALNVLQSIQIPFALIPLITLVSKEQVMGSFVVGPITKVISWIVTVFLMLINGYLILSFYITDIRGALLRSSLCVVLAVYVAFIIYLIVRNTSLYSRLCSSTSKSS</sequence>
<dbReference type="Proteomes" id="UP000324897">
    <property type="component" value="Chromosome 5"/>
</dbReference>
<feature type="transmembrane region" description="Helical" evidence="8">
    <location>
        <begin position="286"/>
        <end position="306"/>
    </location>
</feature>
<accession>A0A5J9WJ44</accession>
<feature type="transmembrane region" description="Helical" evidence="8">
    <location>
        <begin position="95"/>
        <end position="116"/>
    </location>
</feature>
<evidence type="ECO:0000256" key="4">
    <source>
        <dbReference type="ARBA" id="ARBA00022692"/>
    </source>
</evidence>
<dbReference type="PANTHER" id="PTHR11706">
    <property type="entry name" value="SOLUTE CARRIER PROTEIN FAMILY 11 MEMBER"/>
    <property type="match status" value="1"/>
</dbReference>
<feature type="transmembrane region" description="Helical" evidence="8">
    <location>
        <begin position="198"/>
        <end position="222"/>
    </location>
</feature>
<dbReference type="GO" id="GO:0015086">
    <property type="term" value="F:cadmium ion transmembrane transporter activity"/>
    <property type="evidence" value="ECO:0007669"/>
    <property type="project" value="TreeGrafter"/>
</dbReference>
<gene>
    <name evidence="9" type="ORF">EJB05_07603</name>
</gene>
<evidence type="ECO:0000313" key="10">
    <source>
        <dbReference type="Proteomes" id="UP000324897"/>
    </source>
</evidence>
<feature type="transmembrane region" description="Helical" evidence="8">
    <location>
        <begin position="494"/>
        <end position="511"/>
    </location>
</feature>
<evidence type="ECO:0000256" key="3">
    <source>
        <dbReference type="ARBA" id="ARBA00022448"/>
    </source>
</evidence>
<evidence type="ECO:0008006" key="11">
    <source>
        <dbReference type="Google" id="ProtNLM"/>
    </source>
</evidence>
<keyword evidence="10" id="KW-1185">Reference proteome</keyword>
<dbReference type="InterPro" id="IPR001046">
    <property type="entry name" value="NRAMP_fam"/>
</dbReference>
<dbReference type="PANTHER" id="PTHR11706:SF33">
    <property type="entry name" value="NATURAL RESISTANCE-ASSOCIATED MACROPHAGE PROTEIN 2"/>
    <property type="match status" value="1"/>
</dbReference>
<dbReference type="GO" id="GO:0016020">
    <property type="term" value="C:membrane"/>
    <property type="evidence" value="ECO:0007669"/>
    <property type="project" value="UniProtKB-SubCell"/>
</dbReference>